<proteinExistence type="predicted"/>
<gene>
    <name evidence="1" type="ORF">CA85_25870</name>
</gene>
<dbReference type="Proteomes" id="UP000318053">
    <property type="component" value="Unassembled WGS sequence"/>
</dbReference>
<accession>A0A5C5XY95</accession>
<protein>
    <submittedName>
        <fullName evidence="1">Uncharacterized protein</fullName>
    </submittedName>
</protein>
<name>A0A5C5XY95_9BACT</name>
<keyword evidence="2" id="KW-1185">Reference proteome</keyword>
<organism evidence="1 2">
    <name type="scientific">Allorhodopirellula solitaria</name>
    <dbReference type="NCBI Taxonomy" id="2527987"/>
    <lineage>
        <taxon>Bacteria</taxon>
        <taxon>Pseudomonadati</taxon>
        <taxon>Planctomycetota</taxon>
        <taxon>Planctomycetia</taxon>
        <taxon>Pirellulales</taxon>
        <taxon>Pirellulaceae</taxon>
        <taxon>Allorhodopirellula</taxon>
    </lineage>
</organism>
<evidence type="ECO:0000313" key="1">
    <source>
        <dbReference type="EMBL" id="TWT66492.1"/>
    </source>
</evidence>
<comment type="caution">
    <text evidence="1">The sequence shown here is derived from an EMBL/GenBank/DDBJ whole genome shotgun (WGS) entry which is preliminary data.</text>
</comment>
<evidence type="ECO:0000313" key="2">
    <source>
        <dbReference type="Proteomes" id="UP000318053"/>
    </source>
</evidence>
<reference evidence="1 2" key="1">
    <citation type="submission" date="2019-02" db="EMBL/GenBank/DDBJ databases">
        <title>Deep-cultivation of Planctomycetes and their phenomic and genomic characterization uncovers novel biology.</title>
        <authorList>
            <person name="Wiegand S."/>
            <person name="Jogler M."/>
            <person name="Boedeker C."/>
            <person name="Pinto D."/>
            <person name="Vollmers J."/>
            <person name="Rivas-Marin E."/>
            <person name="Kohn T."/>
            <person name="Peeters S.H."/>
            <person name="Heuer A."/>
            <person name="Rast P."/>
            <person name="Oberbeckmann S."/>
            <person name="Bunk B."/>
            <person name="Jeske O."/>
            <person name="Meyerdierks A."/>
            <person name="Storesund J.E."/>
            <person name="Kallscheuer N."/>
            <person name="Luecker S."/>
            <person name="Lage O.M."/>
            <person name="Pohl T."/>
            <person name="Merkel B.J."/>
            <person name="Hornburger P."/>
            <person name="Mueller R.-W."/>
            <person name="Bruemmer F."/>
            <person name="Labrenz M."/>
            <person name="Spormann A.M."/>
            <person name="Op Den Camp H."/>
            <person name="Overmann J."/>
            <person name="Amann R."/>
            <person name="Jetten M.S.M."/>
            <person name="Mascher T."/>
            <person name="Medema M.H."/>
            <person name="Devos D.P."/>
            <person name="Kaster A.-K."/>
            <person name="Ovreas L."/>
            <person name="Rohde M."/>
            <person name="Galperin M.Y."/>
            <person name="Jogler C."/>
        </authorList>
    </citation>
    <scope>NUCLEOTIDE SEQUENCE [LARGE SCALE GENOMIC DNA]</scope>
    <source>
        <strain evidence="1 2">CA85</strain>
    </source>
</reference>
<dbReference type="AlphaFoldDB" id="A0A5C5XY95"/>
<dbReference type="EMBL" id="SJPK01000005">
    <property type="protein sequence ID" value="TWT66492.1"/>
    <property type="molecule type" value="Genomic_DNA"/>
</dbReference>
<sequence length="430" mass="47705" precursor="true">MVCGAVLATVLDSGPRVYAADPVSWSTPMGEVPAATADDALVVVLMTNDVAAQQNARKRRSQPVSCWCQRSFERSVSRVPAGYSLPSAPIDFQHWAVGLPPIVTGGERPSDVERAIAIVTDGKYRILALSVGVPHGQDLRQLIEDAEDTRVLLRQDSSDANESSVKETVGRIVDRIRGRLNRIWQRELDRQFDALGEPDGDPIDDLFEETTRYTSAVKLRLGSIAGQLHQVYLQDAQTRFGLTEASDLNRLAILEQHPATRLPWVTTLAPFVVGSDLRSLYTDLAEVTWGQCVMPVERPGEQPSEAADDPLSLAEWVSQRDEKRPFTLQLRPPLLEDRISPQRAQVTDVARRRGLGWQDLDAVVKVTPSREVSPGEIAAWLSQTDGKPIDLRRPSRARFLFFRSPSDPPYPIRDGSPPGRAISMIRQVQK</sequence>